<keyword evidence="4" id="KW-0808">Transferase</keyword>
<dbReference type="InterPro" id="IPR004358">
    <property type="entry name" value="Sig_transdc_His_kin-like_C"/>
</dbReference>
<dbReference type="InterPro" id="IPR003594">
    <property type="entry name" value="HATPase_dom"/>
</dbReference>
<protein>
    <recommendedName>
        <fullName evidence="2">histidine kinase</fullName>
        <ecNumber evidence="2">2.7.13.3</ecNumber>
    </recommendedName>
</protein>
<feature type="transmembrane region" description="Helical" evidence="9">
    <location>
        <begin position="59"/>
        <end position="77"/>
    </location>
</feature>
<dbReference type="InterPro" id="IPR003018">
    <property type="entry name" value="GAF"/>
</dbReference>
<dbReference type="SMART" id="SM00388">
    <property type="entry name" value="HisKA"/>
    <property type="match status" value="1"/>
</dbReference>
<keyword evidence="9" id="KW-1133">Transmembrane helix</keyword>
<dbReference type="FunFam" id="3.30.565.10:FF:000006">
    <property type="entry name" value="Sensor histidine kinase WalK"/>
    <property type="match status" value="1"/>
</dbReference>
<dbReference type="PANTHER" id="PTHR43711:SF31">
    <property type="entry name" value="HISTIDINE KINASE"/>
    <property type="match status" value="1"/>
</dbReference>
<evidence type="ECO:0000313" key="11">
    <source>
        <dbReference type="EMBL" id="ALC17476.1"/>
    </source>
</evidence>
<dbReference type="InterPro" id="IPR036890">
    <property type="entry name" value="HATPase_C_sf"/>
</dbReference>
<dbReference type="SUPFAM" id="SSF55781">
    <property type="entry name" value="GAF domain-like"/>
    <property type="match status" value="1"/>
</dbReference>
<reference evidence="11 12" key="1">
    <citation type="submission" date="2015-07" db="EMBL/GenBank/DDBJ databases">
        <title>Isolation and Genomic Characterization of a Novel Halophilic Metal-Reducing Deltaproteobacterium from the Deep Subsurface.</title>
        <authorList>
            <person name="Badalamenti J.P."/>
            <person name="Summers Z.M."/>
            <person name="Gralnick J.A."/>
            <person name="Bond D.R."/>
        </authorList>
    </citation>
    <scope>NUCLEOTIDE SEQUENCE [LARGE SCALE GENOMIC DNA]</scope>
    <source>
        <strain evidence="11 12">WTL</strain>
    </source>
</reference>
<evidence type="ECO:0000256" key="5">
    <source>
        <dbReference type="ARBA" id="ARBA00022777"/>
    </source>
</evidence>
<dbReference type="InterPro" id="IPR029016">
    <property type="entry name" value="GAF-like_dom_sf"/>
</dbReference>
<dbReference type="GO" id="GO:0000155">
    <property type="term" value="F:phosphorelay sensor kinase activity"/>
    <property type="evidence" value="ECO:0007669"/>
    <property type="project" value="InterPro"/>
</dbReference>
<dbReference type="Proteomes" id="UP000057158">
    <property type="component" value="Chromosome"/>
</dbReference>
<dbReference type="InterPro" id="IPR035965">
    <property type="entry name" value="PAS-like_dom_sf"/>
</dbReference>
<evidence type="ECO:0000256" key="3">
    <source>
        <dbReference type="ARBA" id="ARBA00022553"/>
    </source>
</evidence>
<evidence type="ECO:0000256" key="2">
    <source>
        <dbReference type="ARBA" id="ARBA00012438"/>
    </source>
</evidence>
<feature type="domain" description="Histidine kinase" evidence="10">
    <location>
        <begin position="377"/>
        <end position="592"/>
    </location>
</feature>
<dbReference type="EC" id="2.7.13.3" evidence="2"/>
<dbReference type="CDD" id="cd00082">
    <property type="entry name" value="HisKA"/>
    <property type="match status" value="1"/>
</dbReference>
<dbReference type="Gene3D" id="3.30.450.40">
    <property type="match status" value="1"/>
</dbReference>
<keyword evidence="7 9" id="KW-0472">Membrane</keyword>
<dbReference type="RefSeq" id="WP_053551481.1">
    <property type="nucleotide sequence ID" value="NZ_CP010802.1"/>
</dbReference>
<evidence type="ECO:0000256" key="6">
    <source>
        <dbReference type="ARBA" id="ARBA00023012"/>
    </source>
</evidence>
<feature type="region of interest" description="Disordered" evidence="8">
    <location>
        <begin position="592"/>
        <end position="622"/>
    </location>
</feature>
<evidence type="ECO:0000256" key="8">
    <source>
        <dbReference type="SAM" id="MobiDB-lite"/>
    </source>
</evidence>
<proteinExistence type="predicted"/>
<dbReference type="InterPro" id="IPR003661">
    <property type="entry name" value="HisK_dim/P_dom"/>
</dbReference>
<dbReference type="InterPro" id="IPR050736">
    <property type="entry name" value="Sensor_HK_Regulatory"/>
</dbReference>
<dbReference type="Pfam" id="PF01590">
    <property type="entry name" value="GAF"/>
    <property type="match status" value="1"/>
</dbReference>
<evidence type="ECO:0000313" key="12">
    <source>
        <dbReference type="Proteomes" id="UP000057158"/>
    </source>
</evidence>
<gene>
    <name evidence="11" type="ORF">DSOUD_2738</name>
</gene>
<dbReference type="SMART" id="SM00387">
    <property type="entry name" value="HATPase_c"/>
    <property type="match status" value="1"/>
</dbReference>
<evidence type="ECO:0000256" key="4">
    <source>
        <dbReference type="ARBA" id="ARBA00022679"/>
    </source>
</evidence>
<keyword evidence="12" id="KW-1185">Reference proteome</keyword>
<dbReference type="CDD" id="cd00075">
    <property type="entry name" value="HATPase"/>
    <property type="match status" value="1"/>
</dbReference>
<dbReference type="SUPFAM" id="SSF55785">
    <property type="entry name" value="PYP-like sensor domain (PAS domain)"/>
    <property type="match status" value="1"/>
</dbReference>
<feature type="transmembrane region" description="Helical" evidence="9">
    <location>
        <begin position="21"/>
        <end position="39"/>
    </location>
</feature>
<sequence>MSRQKRERHVHRLHRAGAEITALKIAVTYMVFGGAWILLSDRALSLFIFDPATLTSLQTVKGWFFVLLTGGLLYLLAERQIGRLRRHDLALRGIVEGISAHVGEKFFASLTRQLALTTHVRSTLIGEYLPDRGTIRTLAICIDGVLQDNCEFPLDGTPWASILEGKPLFFPRNVCRQFPLPPFLAKLGVQSCLGAPLLDAERRVTGMIAVIGDRPLRDPDLCQSLLQIFAVRAAGELERKVNTDLLQSRFDEIRTIFDTLHAVVYVADLEDYRLLFLNRRGAALFGENWQNRTCYEVLQAGIKDPPCNFCTNPILSGHELTDPPYEWEFLNTANQRWYQCTDKVIRWTDGRKVRLEIAIDITERKEMERMKEEFLAAVGHEMRTPLTAILGFAEYLLENPSTPEERLSFLATLHQEAERLNTLIDNFLELQRLQAKKSDYQFVPLPVAELYEKTLRHFTYTASTHRFVIACPTGLPPVPGDRQGLERLLENLVSNAVKYSPEGGEITLGAHRKGSKIILWVQDRGIGIPPGEEDRVFERFYRVDRSNRREIAGTGLGLALVKEIAAAHEGRVWLERPPGGGSTFFVALPLRRRDFQNQPSPGPERPSTPEGQKAVFNRDESR</sequence>
<keyword evidence="5 11" id="KW-0418">Kinase</keyword>
<keyword evidence="6" id="KW-0902">Two-component regulatory system</keyword>
<name>A0A0M4D4A3_9BACT</name>
<dbReference type="SMART" id="SM00065">
    <property type="entry name" value="GAF"/>
    <property type="match status" value="1"/>
</dbReference>
<dbReference type="Gene3D" id="1.10.287.130">
    <property type="match status" value="1"/>
</dbReference>
<evidence type="ECO:0000259" key="10">
    <source>
        <dbReference type="PROSITE" id="PS50109"/>
    </source>
</evidence>
<keyword evidence="9" id="KW-0812">Transmembrane</keyword>
<dbReference type="Pfam" id="PF00512">
    <property type="entry name" value="HisKA"/>
    <property type="match status" value="1"/>
</dbReference>
<dbReference type="EMBL" id="CP010802">
    <property type="protein sequence ID" value="ALC17476.1"/>
    <property type="molecule type" value="Genomic_DNA"/>
</dbReference>
<dbReference type="PANTHER" id="PTHR43711">
    <property type="entry name" value="TWO-COMPONENT HISTIDINE KINASE"/>
    <property type="match status" value="1"/>
</dbReference>
<dbReference type="Pfam" id="PF02518">
    <property type="entry name" value="HATPase_c"/>
    <property type="match status" value="1"/>
</dbReference>
<comment type="catalytic activity">
    <reaction evidence="1">
        <text>ATP + protein L-histidine = ADP + protein N-phospho-L-histidine.</text>
        <dbReference type="EC" id="2.7.13.3"/>
    </reaction>
</comment>
<evidence type="ECO:0000256" key="7">
    <source>
        <dbReference type="ARBA" id="ARBA00023136"/>
    </source>
</evidence>
<dbReference type="SUPFAM" id="SSF47384">
    <property type="entry name" value="Homodimeric domain of signal transducing histidine kinase"/>
    <property type="match status" value="1"/>
</dbReference>
<dbReference type="FunFam" id="1.10.287.130:FF:000001">
    <property type="entry name" value="Two-component sensor histidine kinase"/>
    <property type="match status" value="1"/>
</dbReference>
<accession>A0A0M4D4A3</accession>
<evidence type="ECO:0000256" key="9">
    <source>
        <dbReference type="SAM" id="Phobius"/>
    </source>
</evidence>
<dbReference type="Gene3D" id="3.30.565.10">
    <property type="entry name" value="Histidine kinase-like ATPase, C-terminal domain"/>
    <property type="match status" value="1"/>
</dbReference>
<dbReference type="SUPFAM" id="SSF55874">
    <property type="entry name" value="ATPase domain of HSP90 chaperone/DNA topoisomerase II/histidine kinase"/>
    <property type="match status" value="1"/>
</dbReference>
<dbReference type="PATRIC" id="fig|1603606.3.peg.2961"/>
<dbReference type="InterPro" id="IPR036097">
    <property type="entry name" value="HisK_dim/P_sf"/>
</dbReference>
<organism evidence="11 12">
    <name type="scientific">Desulfuromonas soudanensis</name>
    <dbReference type="NCBI Taxonomy" id="1603606"/>
    <lineage>
        <taxon>Bacteria</taxon>
        <taxon>Pseudomonadati</taxon>
        <taxon>Thermodesulfobacteriota</taxon>
        <taxon>Desulfuromonadia</taxon>
        <taxon>Desulfuromonadales</taxon>
        <taxon>Desulfuromonadaceae</taxon>
        <taxon>Desulfuromonas</taxon>
    </lineage>
</organism>
<dbReference type="PROSITE" id="PS50109">
    <property type="entry name" value="HIS_KIN"/>
    <property type="match status" value="1"/>
</dbReference>
<dbReference type="OrthoDB" id="5416317at2"/>
<keyword evidence="3" id="KW-0597">Phosphoprotein</keyword>
<dbReference type="AlphaFoldDB" id="A0A0M4D4A3"/>
<dbReference type="STRING" id="1603606.DSOUD_2738"/>
<evidence type="ECO:0000256" key="1">
    <source>
        <dbReference type="ARBA" id="ARBA00000085"/>
    </source>
</evidence>
<dbReference type="KEGG" id="des:DSOUD_2738"/>
<dbReference type="InterPro" id="IPR005467">
    <property type="entry name" value="His_kinase_dom"/>
</dbReference>
<dbReference type="Gene3D" id="3.30.450.20">
    <property type="entry name" value="PAS domain"/>
    <property type="match status" value="1"/>
</dbReference>
<dbReference type="PRINTS" id="PR00344">
    <property type="entry name" value="BCTRLSENSOR"/>
</dbReference>